<reference evidence="1 2" key="1">
    <citation type="journal article" date="2017" name="Mol. Biol. Evol.">
        <title>The 4-celled Tetrabaena socialis nuclear genome reveals the essential components for genetic control of cell number at the origin of multicellularity in the volvocine lineage.</title>
        <authorList>
            <person name="Featherston J."/>
            <person name="Arakaki Y."/>
            <person name="Hanschen E.R."/>
            <person name="Ferris P.J."/>
            <person name="Michod R.E."/>
            <person name="Olson B.J.S.C."/>
            <person name="Nozaki H."/>
            <person name="Durand P.M."/>
        </authorList>
    </citation>
    <scope>NUCLEOTIDE SEQUENCE [LARGE SCALE GENOMIC DNA]</scope>
    <source>
        <strain evidence="1 2">NIES-571</strain>
    </source>
</reference>
<name>A0A2J8A943_9CHLO</name>
<sequence length="61" mass="6439">MQKEAHVLGVHRQVMGQATVVAGAHGAGLANMMWMPPAQGGVLEVLHNSIGSEHYHNQASP</sequence>
<evidence type="ECO:0000313" key="2">
    <source>
        <dbReference type="Proteomes" id="UP000236333"/>
    </source>
</evidence>
<dbReference type="OrthoDB" id="546212at2759"/>
<comment type="caution">
    <text evidence="1">The sequence shown here is derived from an EMBL/GenBank/DDBJ whole genome shotgun (WGS) entry which is preliminary data.</text>
</comment>
<accession>A0A2J8A943</accession>
<protein>
    <submittedName>
        <fullName evidence="1">Uncharacterized protein</fullName>
    </submittedName>
</protein>
<dbReference type="AlphaFoldDB" id="A0A2J8A943"/>
<dbReference type="Proteomes" id="UP000236333">
    <property type="component" value="Unassembled WGS sequence"/>
</dbReference>
<organism evidence="1 2">
    <name type="scientific">Tetrabaena socialis</name>
    <dbReference type="NCBI Taxonomy" id="47790"/>
    <lineage>
        <taxon>Eukaryota</taxon>
        <taxon>Viridiplantae</taxon>
        <taxon>Chlorophyta</taxon>
        <taxon>core chlorophytes</taxon>
        <taxon>Chlorophyceae</taxon>
        <taxon>CS clade</taxon>
        <taxon>Chlamydomonadales</taxon>
        <taxon>Tetrabaenaceae</taxon>
        <taxon>Tetrabaena</taxon>
    </lineage>
</organism>
<evidence type="ECO:0000313" key="1">
    <source>
        <dbReference type="EMBL" id="PNH09047.1"/>
    </source>
</evidence>
<dbReference type="EMBL" id="PGGS01000106">
    <property type="protein sequence ID" value="PNH09047.1"/>
    <property type="molecule type" value="Genomic_DNA"/>
</dbReference>
<proteinExistence type="predicted"/>
<keyword evidence="2" id="KW-1185">Reference proteome</keyword>
<gene>
    <name evidence="1" type="ORF">TSOC_004389</name>
</gene>